<keyword evidence="1" id="KW-1133">Transmembrane helix</keyword>
<feature type="transmembrane region" description="Helical" evidence="1">
    <location>
        <begin position="107"/>
        <end position="127"/>
    </location>
</feature>
<dbReference type="InterPro" id="IPR021279">
    <property type="entry name" value="DUF2721"/>
</dbReference>
<dbReference type="EMBL" id="JAVRIE010000001">
    <property type="protein sequence ID" value="MDT0581177.1"/>
    <property type="molecule type" value="Genomic_DNA"/>
</dbReference>
<sequence>MTASAVEIIQLALAPIFLIVGIGTMVNVATGRVARVIDRARWFEELAREKSQRIDARALRELRSLNKRMRLANWSINFLIAAALVICVDVILLMINGLVTTSLDTTILVLFMLSMVFLTGGLIAFFLEVSVATATLKINSHYFQQSHQLDEDSD</sequence>
<feature type="transmembrane region" description="Helical" evidence="1">
    <location>
        <begin position="12"/>
        <end position="34"/>
    </location>
</feature>
<gene>
    <name evidence="2" type="ORF">RM544_01380</name>
</gene>
<keyword evidence="1" id="KW-0812">Transmembrane</keyword>
<accession>A0AAW8QW36</accession>
<dbReference type="Pfam" id="PF11026">
    <property type="entry name" value="DUF2721"/>
    <property type="match status" value="1"/>
</dbReference>
<proteinExistence type="predicted"/>
<organism evidence="2 3">
    <name type="scientific">Brumicola blandensis</name>
    <dbReference type="NCBI Taxonomy" id="3075611"/>
    <lineage>
        <taxon>Bacteria</taxon>
        <taxon>Pseudomonadati</taxon>
        <taxon>Pseudomonadota</taxon>
        <taxon>Gammaproteobacteria</taxon>
        <taxon>Alteromonadales</taxon>
        <taxon>Alteromonadaceae</taxon>
        <taxon>Brumicola</taxon>
    </lineage>
</organism>
<evidence type="ECO:0000256" key="1">
    <source>
        <dbReference type="SAM" id="Phobius"/>
    </source>
</evidence>
<name>A0AAW8QW36_9ALTE</name>
<evidence type="ECO:0000313" key="2">
    <source>
        <dbReference type="EMBL" id="MDT0581177.1"/>
    </source>
</evidence>
<protein>
    <submittedName>
        <fullName evidence="2">DUF2721 domain-containing protein</fullName>
    </submittedName>
</protein>
<reference evidence="2 3" key="1">
    <citation type="submission" date="2023-09" db="EMBL/GenBank/DDBJ databases">
        <authorList>
            <person name="Rey-Velasco X."/>
        </authorList>
    </citation>
    <scope>NUCLEOTIDE SEQUENCE [LARGE SCALE GENOMIC DNA]</scope>
    <source>
        <strain evidence="2 3">W409</strain>
    </source>
</reference>
<comment type="caution">
    <text evidence="2">The sequence shown here is derived from an EMBL/GenBank/DDBJ whole genome shotgun (WGS) entry which is preliminary data.</text>
</comment>
<keyword evidence="1" id="KW-0472">Membrane</keyword>
<keyword evidence="3" id="KW-1185">Reference proteome</keyword>
<dbReference type="RefSeq" id="WP_311359990.1">
    <property type="nucleotide sequence ID" value="NZ_JAVRIE010000001.1"/>
</dbReference>
<dbReference type="AlphaFoldDB" id="A0AAW8QW36"/>
<feature type="transmembrane region" description="Helical" evidence="1">
    <location>
        <begin position="71"/>
        <end position="95"/>
    </location>
</feature>
<evidence type="ECO:0000313" key="3">
    <source>
        <dbReference type="Proteomes" id="UP001249020"/>
    </source>
</evidence>
<dbReference type="Proteomes" id="UP001249020">
    <property type="component" value="Unassembled WGS sequence"/>
</dbReference>